<proteinExistence type="predicted"/>
<dbReference type="Proteomes" id="UP000288227">
    <property type="component" value="Unassembled WGS sequence"/>
</dbReference>
<comment type="caution">
    <text evidence="1">The sequence shown here is derived from an EMBL/GenBank/DDBJ whole genome shotgun (WGS) entry which is preliminary data.</text>
</comment>
<name>A0A401U8E0_9BACT</name>
<keyword evidence="2" id="KW-1185">Reference proteome</keyword>
<protein>
    <submittedName>
        <fullName evidence="1">DUF4286 domain-containing protein</fullName>
    </submittedName>
</protein>
<dbReference type="RefSeq" id="WP_127121798.1">
    <property type="nucleotide sequence ID" value="NZ_BHXQ01000002.1"/>
</dbReference>
<dbReference type="Pfam" id="PF14114">
    <property type="entry name" value="DUF4286"/>
    <property type="match status" value="1"/>
</dbReference>
<evidence type="ECO:0000313" key="1">
    <source>
        <dbReference type="EMBL" id="GCC51162.1"/>
    </source>
</evidence>
<gene>
    <name evidence="1" type="ORF">SanaruYs_13820</name>
</gene>
<dbReference type="EMBL" id="BHXQ01000002">
    <property type="protein sequence ID" value="GCC51162.1"/>
    <property type="molecule type" value="Genomic_DNA"/>
</dbReference>
<sequence length="100" mass="11791">MLLYNVTVGVDKSAEHEWLHWMKTEHILDVLNTGMFIEAKIYKILHQGEEETVSYSIQYFAETLSHVEQYLEKFAPALREEVSKRFEGKQVAFRTLLEEV</sequence>
<reference evidence="1 2" key="1">
    <citation type="submission" date="2018-11" db="EMBL/GenBank/DDBJ databases">
        <title>Chryseotalea sanarue gen. nov., sp., nov., a member of the family Cytophagaceae, isolated from a brackish lake in Hamamatsu Japan.</title>
        <authorList>
            <person name="Maejima Y."/>
            <person name="Iino T."/>
            <person name="Muraguchi Y."/>
            <person name="Fukuda K."/>
            <person name="Ohkuma M."/>
            <person name="Moriuchi R."/>
            <person name="Dohra H."/>
            <person name="Kimbara K."/>
            <person name="Shintani M."/>
        </authorList>
    </citation>
    <scope>NUCLEOTIDE SEQUENCE [LARGE SCALE GENOMIC DNA]</scope>
    <source>
        <strain evidence="1 2">Ys</strain>
    </source>
</reference>
<evidence type="ECO:0000313" key="2">
    <source>
        <dbReference type="Proteomes" id="UP000288227"/>
    </source>
</evidence>
<dbReference type="AlphaFoldDB" id="A0A401U8E0"/>
<accession>A0A401U8E0</accession>
<organism evidence="1 2">
    <name type="scientific">Chryseotalea sanaruensis</name>
    <dbReference type="NCBI Taxonomy" id="2482724"/>
    <lineage>
        <taxon>Bacteria</taxon>
        <taxon>Pseudomonadati</taxon>
        <taxon>Bacteroidota</taxon>
        <taxon>Cytophagia</taxon>
        <taxon>Cytophagales</taxon>
        <taxon>Chryseotaleaceae</taxon>
        <taxon>Chryseotalea</taxon>
    </lineage>
</organism>
<dbReference type="OrthoDB" id="1121837at2"/>
<dbReference type="InterPro" id="IPR025563">
    <property type="entry name" value="DUF4286"/>
</dbReference>